<dbReference type="InterPro" id="IPR019127">
    <property type="entry name" value="Exosortase"/>
</dbReference>
<reference evidence="9 10" key="1">
    <citation type="submission" date="2024-09" db="EMBL/GenBank/DDBJ databases">
        <authorList>
            <person name="Sun Q."/>
            <person name="Mori K."/>
        </authorList>
    </citation>
    <scope>NUCLEOTIDE SEQUENCE [LARGE SCALE GENOMIC DNA]</scope>
    <source>
        <strain evidence="9 10">CECT 8300</strain>
    </source>
</reference>
<evidence type="ECO:0000256" key="1">
    <source>
        <dbReference type="ARBA" id="ARBA00004651"/>
    </source>
</evidence>
<organism evidence="9 10">
    <name type="scientific">Algibacter miyuki</name>
    <dbReference type="NCBI Taxonomy" id="1306933"/>
    <lineage>
        <taxon>Bacteria</taxon>
        <taxon>Pseudomonadati</taxon>
        <taxon>Bacteroidota</taxon>
        <taxon>Flavobacteriia</taxon>
        <taxon>Flavobacteriales</taxon>
        <taxon>Flavobacteriaceae</taxon>
        <taxon>Algibacter</taxon>
    </lineage>
</organism>
<protein>
    <submittedName>
        <fullName evidence="9">Exosortase family protein XrtF</fullName>
    </submittedName>
</protein>
<comment type="caution">
    <text evidence="9">The sequence shown here is derived from an EMBL/GenBank/DDBJ whole genome shotgun (WGS) entry which is preliminary data.</text>
</comment>
<evidence type="ECO:0000256" key="7">
    <source>
        <dbReference type="ARBA" id="ARBA00023136"/>
    </source>
</evidence>
<evidence type="ECO:0000256" key="3">
    <source>
        <dbReference type="ARBA" id="ARBA00022670"/>
    </source>
</evidence>
<evidence type="ECO:0000256" key="6">
    <source>
        <dbReference type="ARBA" id="ARBA00022989"/>
    </source>
</evidence>
<dbReference type="RefSeq" id="WP_290268535.1">
    <property type="nucleotide sequence ID" value="NZ_JAUFQP010000007.1"/>
</dbReference>
<evidence type="ECO:0000256" key="4">
    <source>
        <dbReference type="ARBA" id="ARBA00022692"/>
    </source>
</evidence>
<keyword evidence="5" id="KW-0378">Hydrolase</keyword>
<feature type="transmembrane region" description="Helical" evidence="8">
    <location>
        <begin position="12"/>
        <end position="32"/>
    </location>
</feature>
<keyword evidence="6 8" id="KW-1133">Transmembrane helix</keyword>
<keyword evidence="3" id="KW-0645">Protease</keyword>
<evidence type="ECO:0000313" key="9">
    <source>
        <dbReference type="EMBL" id="MFB9106066.1"/>
    </source>
</evidence>
<gene>
    <name evidence="9" type="primary">xrtF</name>
    <name evidence="9" type="ORF">ACFFU1_14270</name>
</gene>
<dbReference type="NCBIfam" id="TIGR04128">
    <property type="entry name" value="exoso_Fjoh_1448"/>
    <property type="match status" value="1"/>
</dbReference>
<comment type="subcellular location">
    <subcellularLocation>
        <location evidence="1">Cell membrane</location>
        <topology evidence="1">Multi-pass membrane protein</topology>
    </subcellularLocation>
</comment>
<keyword evidence="7 8" id="KW-0472">Membrane</keyword>
<evidence type="ECO:0000313" key="10">
    <source>
        <dbReference type="Proteomes" id="UP001589590"/>
    </source>
</evidence>
<dbReference type="Proteomes" id="UP001589590">
    <property type="component" value="Unassembled WGS sequence"/>
</dbReference>
<proteinExistence type="predicted"/>
<keyword evidence="10" id="KW-1185">Reference proteome</keyword>
<dbReference type="InterPro" id="IPR026323">
    <property type="entry name" value="Exosortase-related_prot_XrtF"/>
</dbReference>
<feature type="transmembrane region" description="Helical" evidence="8">
    <location>
        <begin position="84"/>
        <end position="108"/>
    </location>
</feature>
<evidence type="ECO:0000256" key="2">
    <source>
        <dbReference type="ARBA" id="ARBA00022475"/>
    </source>
</evidence>
<name>A0ABV5H2U2_9FLAO</name>
<keyword evidence="2" id="KW-1003">Cell membrane</keyword>
<accession>A0ABV5H2U2</accession>
<feature type="transmembrane region" description="Helical" evidence="8">
    <location>
        <begin position="150"/>
        <end position="171"/>
    </location>
</feature>
<dbReference type="NCBIfam" id="TIGR04178">
    <property type="entry name" value="exo_archaeo"/>
    <property type="match status" value="1"/>
</dbReference>
<dbReference type="InterPro" id="IPR026392">
    <property type="entry name" value="Exo/Archaeosortase_dom"/>
</dbReference>
<dbReference type="Pfam" id="PF09721">
    <property type="entry name" value="Exosortase_EpsH"/>
    <property type="match status" value="1"/>
</dbReference>
<evidence type="ECO:0000256" key="5">
    <source>
        <dbReference type="ARBA" id="ARBA00022801"/>
    </source>
</evidence>
<keyword evidence="4 8" id="KW-0812">Transmembrane</keyword>
<feature type="transmembrane region" description="Helical" evidence="8">
    <location>
        <begin position="115"/>
        <end position="144"/>
    </location>
</feature>
<evidence type="ECO:0000256" key="8">
    <source>
        <dbReference type="SAM" id="Phobius"/>
    </source>
</evidence>
<sequence>MKTLFIKYKSVIKFILTFLVVYIVLSVGYKFYLEFSEGSRFYPDYFTHLVGQQSNDLLNTFGYDSQMLPHPDEPSLKLILENVYVARIIEGCNGISVIILFVSFIFAFSGKLKTTLLYVLSGSVLVYVVNVLRIVVLAIGIYQFPEWSEFLHSVVFPGIIYGVVFLLWVFWVNRFSKLNKKDV</sequence>
<dbReference type="EMBL" id="JBHMFA010000010">
    <property type="protein sequence ID" value="MFB9106066.1"/>
    <property type="molecule type" value="Genomic_DNA"/>
</dbReference>